<evidence type="ECO:0000256" key="11">
    <source>
        <dbReference type="ARBA" id="ARBA00022840"/>
    </source>
</evidence>
<keyword evidence="15" id="KW-0576">Peroxisome</keyword>
<dbReference type="GeneID" id="36516372"/>
<evidence type="ECO:0000256" key="4">
    <source>
        <dbReference type="ARBA" id="ARBA00006432"/>
    </source>
</evidence>
<dbReference type="FunFam" id="3.40.50.12780:FF:000019">
    <property type="entry name" value="Long-chain fatty acid transporter"/>
    <property type="match status" value="1"/>
</dbReference>
<evidence type="ECO:0000256" key="17">
    <source>
        <dbReference type="ARBA" id="ARBA00060276"/>
    </source>
</evidence>
<accession>A0A2T0FJ21</accession>
<dbReference type="EMBL" id="NDIQ01000021">
    <property type="protein sequence ID" value="PRT55004.1"/>
    <property type="molecule type" value="Genomic_DNA"/>
</dbReference>
<dbReference type="GO" id="GO:0005778">
    <property type="term" value="C:peroxisomal membrane"/>
    <property type="evidence" value="ECO:0007669"/>
    <property type="project" value="UniProtKB-SubCell"/>
</dbReference>
<organism evidence="22 23">
    <name type="scientific">Wickerhamiella sorbophila</name>
    <dbReference type="NCBI Taxonomy" id="45607"/>
    <lineage>
        <taxon>Eukaryota</taxon>
        <taxon>Fungi</taxon>
        <taxon>Dikarya</taxon>
        <taxon>Ascomycota</taxon>
        <taxon>Saccharomycotina</taxon>
        <taxon>Dipodascomycetes</taxon>
        <taxon>Dipodascales</taxon>
        <taxon>Trichomonascaceae</taxon>
        <taxon>Wickerhamiella</taxon>
    </lineage>
</organism>
<sequence>MPVLETAALVALLGGYFDAKTRMSYDLRLGARMVGAGLNGAIDKWRDRLNGFYTFESWALSQPDATYLIYPEPVNGKVHKNLKNLDGLFNVKKYSWKQAYDIVLQYSDVLYNDYGVRPNDVVAVDFVNKDSFVFLWLALWNIGAVPALINYNLQGRSLIHCVETAKAKILLVDDEVAENGHEVESQLNSANVKVAYHDDAFRAKVSQAAGFRLPDSHRPVPNLWDPACYIYTSGTTGLPKAAVMSWKKASTGAKLYGAITFLNPKDVFYTSMPLYHSTAAVLGFLNCMHMGTTFAIGHKFSTTTFWTQVKLCDATVIQYVGETCRYLFNAPSTPEERTHRVRMACGNGIRPDIWAKFKERFNIPIINEFYGATEFPFVVTNHQEGNFGIGACGAYGDIATFLLTHAKVGIAAVDPEDPENLFRDPENNNLGRRALPDEPGEFVFKLNRNDIKADFQGYTGNQKATEEKIVYDLFKKGDCWMRSGDLLRMNKDNQIFFCDRMGDTFRWKSENVSTNEVEEFITHDPAIKQAVVVGVKVPQHEGRAGFAVIELNKGAQQPDGKQLAQRLLKELPRYAVPVFIKYVGEIETTGNNKIQKKKFRNQKLPSPEEQIYWLYNDAYVPLTEDNWFSIEKGRHKL</sequence>
<evidence type="ECO:0000256" key="8">
    <source>
        <dbReference type="ARBA" id="ARBA00022677"/>
    </source>
</evidence>
<keyword evidence="10" id="KW-0547">Nucleotide-binding</keyword>
<evidence type="ECO:0000313" key="23">
    <source>
        <dbReference type="Proteomes" id="UP000238350"/>
    </source>
</evidence>
<dbReference type="GO" id="GO:0004467">
    <property type="term" value="F:long-chain fatty acid-CoA ligase activity"/>
    <property type="evidence" value="ECO:0007669"/>
    <property type="project" value="TreeGrafter"/>
</dbReference>
<dbReference type="GO" id="GO:0005524">
    <property type="term" value="F:ATP binding"/>
    <property type="evidence" value="ECO:0007669"/>
    <property type="project" value="UniProtKB-KW"/>
</dbReference>
<gene>
    <name evidence="22" type="ORF">B9G98_02624</name>
</gene>
<evidence type="ECO:0000256" key="12">
    <source>
        <dbReference type="ARBA" id="ARBA00022989"/>
    </source>
</evidence>
<dbReference type="Proteomes" id="UP000238350">
    <property type="component" value="Unassembled WGS sequence"/>
</dbReference>
<feature type="domain" description="AMP-dependent synthetase/ligase" evidence="20">
    <location>
        <begin position="56"/>
        <end position="392"/>
    </location>
</feature>
<evidence type="ECO:0000256" key="7">
    <source>
        <dbReference type="ARBA" id="ARBA00022598"/>
    </source>
</evidence>
<keyword evidence="23" id="KW-1185">Reference proteome</keyword>
<dbReference type="PANTHER" id="PTHR43107">
    <property type="entry name" value="LONG-CHAIN FATTY ACID TRANSPORT PROTEIN"/>
    <property type="match status" value="1"/>
</dbReference>
<evidence type="ECO:0000256" key="10">
    <source>
        <dbReference type="ARBA" id="ARBA00022741"/>
    </source>
</evidence>
<dbReference type="GO" id="GO:0005324">
    <property type="term" value="F:long-chain fatty acid transmembrane transporter activity"/>
    <property type="evidence" value="ECO:0007669"/>
    <property type="project" value="TreeGrafter"/>
</dbReference>
<evidence type="ECO:0000256" key="14">
    <source>
        <dbReference type="ARBA" id="ARBA00023136"/>
    </source>
</evidence>
<keyword evidence="13" id="KW-0445">Lipid transport</keyword>
<keyword evidence="8" id="KW-0551">Lipid droplet</keyword>
<keyword evidence="14" id="KW-0472">Membrane</keyword>
<proteinExistence type="inferred from homology"/>
<evidence type="ECO:0000313" key="22">
    <source>
        <dbReference type="EMBL" id="PRT55004.1"/>
    </source>
</evidence>
<evidence type="ECO:0000256" key="18">
    <source>
        <dbReference type="ARBA" id="ARBA00068795"/>
    </source>
</evidence>
<comment type="similarity">
    <text evidence="4">Belongs to the ATP-dependent AMP-binding enzyme family.</text>
</comment>
<dbReference type="Gene3D" id="3.40.50.12780">
    <property type="entry name" value="N-terminal domain of ligase-like"/>
    <property type="match status" value="1"/>
</dbReference>
<dbReference type="OrthoDB" id="10253869at2759"/>
<feature type="domain" description="AMP-binding enzyme C-terminal" evidence="21">
    <location>
        <begin position="516"/>
        <end position="593"/>
    </location>
</feature>
<comment type="caution">
    <text evidence="22">The sequence shown here is derived from an EMBL/GenBank/DDBJ whole genome shotgun (WGS) entry which is preliminary data.</text>
</comment>
<evidence type="ECO:0000256" key="6">
    <source>
        <dbReference type="ARBA" id="ARBA00022475"/>
    </source>
</evidence>
<keyword evidence="12" id="KW-1133">Transmembrane helix</keyword>
<evidence type="ECO:0000256" key="15">
    <source>
        <dbReference type="ARBA" id="ARBA00023140"/>
    </source>
</evidence>
<dbReference type="SUPFAM" id="SSF56801">
    <property type="entry name" value="Acetyl-CoA synthetase-like"/>
    <property type="match status" value="1"/>
</dbReference>
<keyword evidence="11" id="KW-0067">ATP-binding</keyword>
<keyword evidence="6" id="KW-1003">Cell membrane</keyword>
<keyword evidence="5" id="KW-0813">Transport</keyword>
<dbReference type="PROSITE" id="PS00455">
    <property type="entry name" value="AMP_BINDING"/>
    <property type="match status" value="1"/>
</dbReference>
<evidence type="ECO:0000256" key="9">
    <source>
        <dbReference type="ARBA" id="ARBA00022692"/>
    </source>
</evidence>
<evidence type="ECO:0000256" key="2">
    <source>
        <dbReference type="ARBA" id="ARBA00004585"/>
    </source>
</evidence>
<dbReference type="GO" id="GO:0009898">
    <property type="term" value="C:cytoplasmic side of plasma membrane"/>
    <property type="evidence" value="ECO:0007669"/>
    <property type="project" value="TreeGrafter"/>
</dbReference>
<dbReference type="InterPro" id="IPR045851">
    <property type="entry name" value="AMP-bd_C_sf"/>
</dbReference>
<evidence type="ECO:0000259" key="21">
    <source>
        <dbReference type="Pfam" id="PF13193"/>
    </source>
</evidence>
<evidence type="ECO:0000256" key="16">
    <source>
        <dbReference type="ARBA" id="ARBA00051585"/>
    </source>
</evidence>
<comment type="function">
    <text evidence="17">Acyl-CoA synthetase required for both the import of long chain fatty acids (LCFAs) (C14-C18) and the activation very long chain fatty acids (VLCFAs) (C20-C26) by esterification of the fatty acids into metabolically active CoA-thioesters for subsequent degradation or incorporation into phospholipids. The transport and fatty acyl-CoA synthetase activities are genetically separable and are thus independent activities. Esterifies VLCFAs in the peroxisome matrix. The VLCFAs are actively transported into peroxisomes by a PXA1-PXA2 heterodimeric transporter in the peroxisomal membrane.</text>
</comment>
<comment type="catalytic activity">
    <reaction evidence="16">
        <text>a very long-chain fatty acid + ATP + CoA = a very long-chain fatty acyl-CoA + AMP + diphosphate</text>
        <dbReference type="Rhea" id="RHEA:54536"/>
        <dbReference type="ChEBI" id="CHEBI:30616"/>
        <dbReference type="ChEBI" id="CHEBI:33019"/>
        <dbReference type="ChEBI" id="CHEBI:57287"/>
        <dbReference type="ChEBI" id="CHEBI:58950"/>
        <dbReference type="ChEBI" id="CHEBI:138261"/>
        <dbReference type="ChEBI" id="CHEBI:456215"/>
    </reaction>
</comment>
<dbReference type="GO" id="GO:0005811">
    <property type="term" value="C:lipid droplet"/>
    <property type="evidence" value="ECO:0007669"/>
    <property type="project" value="UniProtKB-SubCell"/>
</dbReference>
<evidence type="ECO:0000256" key="13">
    <source>
        <dbReference type="ARBA" id="ARBA00023055"/>
    </source>
</evidence>
<keyword evidence="9" id="KW-0812">Transmembrane</keyword>
<comment type="subcellular location">
    <subcellularLocation>
        <location evidence="3">Cell membrane</location>
        <topology evidence="3">Multi-pass membrane protein</topology>
    </subcellularLocation>
    <subcellularLocation>
        <location evidence="1">Lipid droplet</location>
    </subcellularLocation>
    <subcellularLocation>
        <location evidence="2">Peroxisome membrane</location>
        <topology evidence="2">Multi-pass membrane protein</topology>
    </subcellularLocation>
</comment>
<evidence type="ECO:0000256" key="1">
    <source>
        <dbReference type="ARBA" id="ARBA00004502"/>
    </source>
</evidence>
<evidence type="ECO:0000256" key="3">
    <source>
        <dbReference type="ARBA" id="ARBA00004651"/>
    </source>
</evidence>
<dbReference type="InterPro" id="IPR020845">
    <property type="entry name" value="AMP-binding_CS"/>
</dbReference>
<reference evidence="22 23" key="1">
    <citation type="submission" date="2017-04" db="EMBL/GenBank/DDBJ databases">
        <title>Genome sequencing of [Candida] sorbophila.</title>
        <authorList>
            <person name="Ahn J.O."/>
        </authorList>
    </citation>
    <scope>NUCLEOTIDE SEQUENCE [LARGE SCALE GENOMIC DNA]</scope>
    <source>
        <strain evidence="22 23">DS02</strain>
    </source>
</reference>
<dbReference type="InterPro" id="IPR025110">
    <property type="entry name" value="AMP-bd_C"/>
</dbReference>
<name>A0A2T0FJ21_9ASCO</name>
<dbReference type="InterPro" id="IPR000873">
    <property type="entry name" value="AMP-dep_synth/lig_dom"/>
</dbReference>
<dbReference type="STRING" id="45607.A0A2T0FJ21"/>
<dbReference type="Pfam" id="PF13193">
    <property type="entry name" value="AMP-binding_C"/>
    <property type="match status" value="1"/>
</dbReference>
<dbReference type="AlphaFoldDB" id="A0A2T0FJ21"/>
<evidence type="ECO:0000256" key="19">
    <source>
        <dbReference type="ARBA" id="ARBA00078285"/>
    </source>
</evidence>
<dbReference type="Gene3D" id="3.30.300.30">
    <property type="match status" value="1"/>
</dbReference>
<dbReference type="Pfam" id="PF00501">
    <property type="entry name" value="AMP-binding"/>
    <property type="match status" value="1"/>
</dbReference>
<evidence type="ECO:0000256" key="5">
    <source>
        <dbReference type="ARBA" id="ARBA00022448"/>
    </source>
</evidence>
<evidence type="ECO:0000259" key="20">
    <source>
        <dbReference type="Pfam" id="PF00501"/>
    </source>
</evidence>
<keyword evidence="7" id="KW-0436">Ligase</keyword>
<dbReference type="GO" id="GO:0044539">
    <property type="term" value="P:long-chain fatty acid import into cell"/>
    <property type="evidence" value="ECO:0007669"/>
    <property type="project" value="TreeGrafter"/>
</dbReference>
<dbReference type="InterPro" id="IPR042099">
    <property type="entry name" value="ANL_N_sf"/>
</dbReference>
<protein>
    <recommendedName>
        <fullName evidence="18">Very long-chain fatty acid transport protein</fullName>
    </recommendedName>
    <alternativeName>
        <fullName evidence="19">Very-long-chain acyl-CoA synthetase</fullName>
    </alternativeName>
</protein>
<dbReference type="FunFam" id="3.30.300.30:FF:000020">
    <property type="entry name" value="Long-chain fatty acid transporter"/>
    <property type="match status" value="1"/>
</dbReference>
<dbReference type="PANTHER" id="PTHR43107:SF15">
    <property type="entry name" value="FATTY ACID TRANSPORT PROTEIN 3, ISOFORM A"/>
    <property type="match status" value="1"/>
</dbReference>
<dbReference type="RefSeq" id="XP_024664949.1">
    <property type="nucleotide sequence ID" value="XM_024809181.1"/>
</dbReference>